<name>A0A8J7F214_9CYAN</name>
<dbReference type="AlphaFoldDB" id="A0A8J7F214"/>
<accession>A0A8J7F214</accession>
<sequence>MFPGQKFCTKRRDELVMNAEELQRWKTQILDYQMRSRTTPAPTQTTLIELAIDHCDPDKIDPLQLQMQSMAFYRIPADYPGEACLYFVIDSAANLILYVGETLRSNKRWKGVHDCKDYIASYQDLHYRYKLKTAVNIAFWWDTPTDTKKRLSLEQALIQKWRSPFNKEMWRVWGQPFGSY</sequence>
<evidence type="ECO:0000313" key="1">
    <source>
        <dbReference type="EMBL" id="MBE9212313.1"/>
    </source>
</evidence>
<dbReference type="EMBL" id="JADEWL010000013">
    <property type="protein sequence ID" value="MBE9212313.1"/>
    <property type="molecule type" value="Genomic_DNA"/>
</dbReference>
<evidence type="ECO:0000313" key="2">
    <source>
        <dbReference type="Proteomes" id="UP000620559"/>
    </source>
</evidence>
<gene>
    <name evidence="1" type="ORF">IQ247_06255</name>
</gene>
<dbReference type="Proteomes" id="UP000620559">
    <property type="component" value="Unassembled WGS sequence"/>
</dbReference>
<comment type="caution">
    <text evidence="1">The sequence shown here is derived from an EMBL/GenBank/DDBJ whole genome shotgun (WGS) entry which is preliminary data.</text>
</comment>
<proteinExistence type="predicted"/>
<organism evidence="1 2">
    <name type="scientific">Plectonema cf. radiosum LEGE 06105</name>
    <dbReference type="NCBI Taxonomy" id="945769"/>
    <lineage>
        <taxon>Bacteria</taxon>
        <taxon>Bacillati</taxon>
        <taxon>Cyanobacteriota</taxon>
        <taxon>Cyanophyceae</taxon>
        <taxon>Oscillatoriophycideae</taxon>
        <taxon>Oscillatoriales</taxon>
        <taxon>Microcoleaceae</taxon>
        <taxon>Plectonema</taxon>
    </lineage>
</organism>
<keyword evidence="2" id="KW-1185">Reference proteome</keyword>
<reference evidence="1" key="1">
    <citation type="submission" date="2020-10" db="EMBL/GenBank/DDBJ databases">
        <authorList>
            <person name="Castelo-Branco R."/>
            <person name="Eusebio N."/>
            <person name="Adriana R."/>
            <person name="Vieira A."/>
            <person name="Brugerolle De Fraissinette N."/>
            <person name="Rezende De Castro R."/>
            <person name="Schneider M.P."/>
            <person name="Vasconcelos V."/>
            <person name="Leao P.N."/>
        </authorList>
    </citation>
    <scope>NUCLEOTIDE SEQUENCE</scope>
    <source>
        <strain evidence="1">LEGE 06105</strain>
    </source>
</reference>
<dbReference type="RefSeq" id="WP_193918125.1">
    <property type="nucleotide sequence ID" value="NZ_JADEWL010000013.1"/>
</dbReference>
<protein>
    <submittedName>
        <fullName evidence="1">GIY-YIG nuclease family protein</fullName>
    </submittedName>
</protein>